<feature type="compositionally biased region" description="Basic and acidic residues" evidence="1">
    <location>
        <begin position="375"/>
        <end position="386"/>
    </location>
</feature>
<feature type="transmembrane region" description="Helical" evidence="2">
    <location>
        <begin position="326"/>
        <end position="349"/>
    </location>
</feature>
<feature type="region of interest" description="Disordered" evidence="1">
    <location>
        <begin position="356"/>
        <end position="417"/>
    </location>
</feature>
<feature type="region of interest" description="Disordered" evidence="1">
    <location>
        <begin position="293"/>
        <end position="323"/>
    </location>
</feature>
<dbReference type="Gene3D" id="2.60.120.260">
    <property type="entry name" value="Galactose-binding domain-like"/>
    <property type="match status" value="1"/>
</dbReference>
<dbReference type="OrthoDB" id="3265734at2759"/>
<evidence type="ECO:0000256" key="2">
    <source>
        <dbReference type="SAM" id="Phobius"/>
    </source>
</evidence>
<keyword evidence="2" id="KW-0812">Transmembrane</keyword>
<name>A0A8H7XNG1_PSICU</name>
<feature type="compositionally biased region" description="Low complexity" evidence="1">
    <location>
        <begin position="296"/>
        <end position="316"/>
    </location>
</feature>
<keyword evidence="2" id="KW-0472">Membrane</keyword>
<feature type="compositionally biased region" description="Low complexity" evidence="1">
    <location>
        <begin position="398"/>
        <end position="411"/>
    </location>
</feature>
<evidence type="ECO:0008006" key="4">
    <source>
        <dbReference type="Google" id="ProtNLM"/>
    </source>
</evidence>
<sequence length="457" mass="49867">MQAVNSTIVDDTDIAIQYSDGWISDLQNSISPNIGAIGDPIYGTLHGAITSKSSFTYIFNGGFTGTIVVTGTYTRIPTSWTCTLDGTRMSDSTSTWNGLSVDANRQTACYATDLTLSDGQHEISVSVNGTKDNPIWFDFIYFTPSTNSVSTSFGDTQVDWTSHQIRYSDGWWGDLDNKQSGTTGFLDGATLDFDFYGKSITWFGYANTSRFDDSVRGTYSVDGEPPIEFTYRKPTVNLVNGPQTISNQVFFQTKQYPSGKHSLRVINKSSTTPLSLLNILIQNSTLDFALSPVPPLQSQTSPTDTSSISSLPSSSPGNRQEQGRPLGAIIGGCVAALAIISCLVCFLLFQRSKKRRRAQNNMTGAHGYTYGLPGARDDEEKTRQEPAHSPVSDPTDASPSISPQPISFPTSVQEHSLPRETVVVHQDSGIRYPHAFDQPESSATDNPPQYNDTMKMP</sequence>
<accession>A0A8H7XNG1</accession>
<feature type="compositionally biased region" description="Polar residues" evidence="1">
    <location>
        <begin position="439"/>
        <end position="457"/>
    </location>
</feature>
<comment type="caution">
    <text evidence="3">The sequence shown here is derived from an EMBL/GenBank/DDBJ whole genome shotgun (WGS) entry which is preliminary data.</text>
</comment>
<keyword evidence="2" id="KW-1133">Transmembrane helix</keyword>
<organism evidence="3">
    <name type="scientific">Psilocybe cubensis</name>
    <name type="common">Psychedelic mushroom</name>
    <name type="synonym">Stropharia cubensis</name>
    <dbReference type="NCBI Taxonomy" id="181762"/>
    <lineage>
        <taxon>Eukaryota</taxon>
        <taxon>Fungi</taxon>
        <taxon>Dikarya</taxon>
        <taxon>Basidiomycota</taxon>
        <taxon>Agaricomycotina</taxon>
        <taxon>Agaricomycetes</taxon>
        <taxon>Agaricomycetidae</taxon>
        <taxon>Agaricales</taxon>
        <taxon>Agaricineae</taxon>
        <taxon>Strophariaceae</taxon>
        <taxon>Psilocybe</taxon>
    </lineage>
</organism>
<protein>
    <recommendedName>
        <fullName evidence="4">Transmembrane protein</fullName>
    </recommendedName>
</protein>
<dbReference type="EMBL" id="JAFIQS010000017">
    <property type="protein sequence ID" value="KAG5162868.1"/>
    <property type="molecule type" value="Genomic_DNA"/>
</dbReference>
<feature type="region of interest" description="Disordered" evidence="1">
    <location>
        <begin position="431"/>
        <end position="457"/>
    </location>
</feature>
<reference evidence="3" key="1">
    <citation type="submission" date="2021-02" db="EMBL/GenBank/DDBJ databases">
        <title>Psilocybe cubensis genome.</title>
        <authorList>
            <person name="Mckernan K.J."/>
            <person name="Crawford S."/>
            <person name="Trippe A."/>
            <person name="Kane L.T."/>
            <person name="Mclaughlin S."/>
        </authorList>
    </citation>
    <scope>NUCLEOTIDE SEQUENCE [LARGE SCALE GENOMIC DNA]</scope>
    <source>
        <strain evidence="3">MGC-MH-2018</strain>
    </source>
</reference>
<gene>
    <name evidence="3" type="ORF">JR316_012256</name>
</gene>
<proteinExistence type="predicted"/>
<evidence type="ECO:0000313" key="3">
    <source>
        <dbReference type="EMBL" id="KAG5162868.1"/>
    </source>
</evidence>
<evidence type="ECO:0000256" key="1">
    <source>
        <dbReference type="SAM" id="MobiDB-lite"/>
    </source>
</evidence>
<dbReference type="AlphaFoldDB" id="A0A8H7XNG1"/>